<dbReference type="AlphaFoldDB" id="A0A4P5ZJE6"/>
<proteinExistence type="predicted"/>
<comment type="caution">
    <text evidence="1">The sequence shown here is derived from an EMBL/GenBank/DDBJ whole genome shotgun (WGS) entry which is preliminary data.</text>
</comment>
<reference evidence="2" key="1">
    <citation type="submission" date="2019-02" db="EMBL/GenBank/DDBJ databases">
        <title>Draft genome sequence of Planktothrix agardhii NIES-905.</title>
        <authorList>
            <person name="Yamaguchi H."/>
            <person name="Suzuki S."/>
            <person name="Kawachi M."/>
        </authorList>
    </citation>
    <scope>NUCLEOTIDE SEQUENCE [LARGE SCALE GENOMIC DNA]</scope>
    <source>
        <strain evidence="2">CCAP 1459/11A</strain>
    </source>
</reference>
<dbReference type="Proteomes" id="UP000299794">
    <property type="component" value="Unassembled WGS sequence"/>
</dbReference>
<name>A0A4P5ZJE6_PLAAG</name>
<evidence type="ECO:0000313" key="1">
    <source>
        <dbReference type="EMBL" id="GDZ96268.1"/>
    </source>
</evidence>
<gene>
    <name evidence="1" type="ORF">PA905_47580</name>
</gene>
<accession>A0A4P5ZJE6</accession>
<sequence length="46" mass="4962">MESPCVHAGADVKNSFSGQTMASLFSTHPPTEARIQALLKLDQQMS</sequence>
<dbReference type="EMBL" id="BJCD01000086">
    <property type="protein sequence ID" value="GDZ96268.1"/>
    <property type="molecule type" value="Genomic_DNA"/>
</dbReference>
<evidence type="ECO:0000313" key="2">
    <source>
        <dbReference type="Proteomes" id="UP000299794"/>
    </source>
</evidence>
<dbReference type="RefSeq" id="WP_193372473.1">
    <property type="nucleotide sequence ID" value="NZ_BJCD01000086.1"/>
</dbReference>
<protein>
    <submittedName>
        <fullName evidence="1">HtpX-2 peptidase</fullName>
    </submittedName>
</protein>
<organism evidence="1 2">
    <name type="scientific">Planktothrix agardhii CCAP 1459/11A</name>
    <dbReference type="NCBI Taxonomy" id="282420"/>
    <lineage>
        <taxon>Bacteria</taxon>
        <taxon>Bacillati</taxon>
        <taxon>Cyanobacteriota</taxon>
        <taxon>Cyanophyceae</taxon>
        <taxon>Oscillatoriophycideae</taxon>
        <taxon>Oscillatoriales</taxon>
        <taxon>Microcoleaceae</taxon>
        <taxon>Planktothrix</taxon>
    </lineage>
</organism>